<dbReference type="Pfam" id="PF00465">
    <property type="entry name" value="Fe-ADH"/>
    <property type="match status" value="1"/>
</dbReference>
<dbReference type="GO" id="GO:0046872">
    <property type="term" value="F:metal ion binding"/>
    <property type="evidence" value="ECO:0007669"/>
    <property type="project" value="InterPro"/>
</dbReference>
<comment type="catalytic activity">
    <reaction evidence="6">
        <text>3-oxoadipate + NAD(+) = maleylacetate + NADH + H(+)</text>
        <dbReference type="Rhea" id="RHEA:16981"/>
        <dbReference type="ChEBI" id="CHEBI:15378"/>
        <dbReference type="ChEBI" id="CHEBI:15775"/>
        <dbReference type="ChEBI" id="CHEBI:16468"/>
        <dbReference type="ChEBI" id="CHEBI:57540"/>
        <dbReference type="ChEBI" id="CHEBI:57945"/>
        <dbReference type="EC" id="1.3.1.32"/>
    </reaction>
</comment>
<dbReference type="EMBL" id="JFHC01000039">
    <property type="protein sequence ID" value="KDR40500.1"/>
    <property type="molecule type" value="Genomic_DNA"/>
</dbReference>
<keyword evidence="11" id="KW-1185">Reference proteome</keyword>
<evidence type="ECO:0000313" key="11">
    <source>
        <dbReference type="Proteomes" id="UP000027466"/>
    </source>
</evidence>
<evidence type="ECO:0000256" key="5">
    <source>
        <dbReference type="ARBA" id="ARBA00023027"/>
    </source>
</evidence>
<evidence type="ECO:0000256" key="4">
    <source>
        <dbReference type="ARBA" id="ARBA00023002"/>
    </source>
</evidence>
<dbReference type="Pfam" id="PF25137">
    <property type="entry name" value="ADH_Fe_C"/>
    <property type="match status" value="1"/>
</dbReference>
<dbReference type="Proteomes" id="UP000027466">
    <property type="component" value="Unassembled WGS sequence"/>
</dbReference>
<dbReference type="Gene3D" id="1.20.1090.10">
    <property type="entry name" value="Dehydroquinate synthase-like - alpha domain"/>
    <property type="match status" value="1"/>
</dbReference>
<comment type="catalytic activity">
    <reaction evidence="7">
        <text>3-oxoadipate + NADP(+) = maleylacetate + NADPH + H(+)</text>
        <dbReference type="Rhea" id="RHEA:16985"/>
        <dbReference type="ChEBI" id="CHEBI:15378"/>
        <dbReference type="ChEBI" id="CHEBI:15775"/>
        <dbReference type="ChEBI" id="CHEBI:16468"/>
        <dbReference type="ChEBI" id="CHEBI:57783"/>
        <dbReference type="ChEBI" id="CHEBI:58349"/>
        <dbReference type="EC" id="1.3.1.32"/>
    </reaction>
</comment>
<evidence type="ECO:0000256" key="1">
    <source>
        <dbReference type="ARBA" id="ARBA00007358"/>
    </source>
</evidence>
<evidence type="ECO:0000313" key="10">
    <source>
        <dbReference type="EMBL" id="KDR40500.1"/>
    </source>
</evidence>
<dbReference type="FunFam" id="3.40.50.1970:FF:000015">
    <property type="entry name" value="Maleylacetate reductase 1"/>
    <property type="match status" value="1"/>
</dbReference>
<protein>
    <recommendedName>
        <fullName evidence="2">maleylacetate reductase</fullName>
        <ecNumber evidence="2">1.3.1.32</ecNumber>
    </recommendedName>
</protein>
<dbReference type="InterPro" id="IPR056798">
    <property type="entry name" value="ADH_Fe_C"/>
</dbReference>
<dbReference type="GO" id="GO:0018506">
    <property type="term" value="F:maleylacetate reductase activity"/>
    <property type="evidence" value="ECO:0007669"/>
    <property type="project" value="UniProtKB-EC"/>
</dbReference>
<sequence>MQKREFVYQARAARVVFGPGSLQHLEREVLGLKSERALILCSPEQKETGEAVAARLGARAAGVFDRAVMHVPLELAKQARALARELKADCAIAVGGGSTIGLGKAIALESDLPILAVPTTYAGSEMTPIYGITDAGLKKTGTDPRVLPKTVIYDAELTMSLPVALSVTSGINAIAHAAEALYSRDANPVTSLMAEEGIAALARALPAIVADSQDVEARAEAQYGAWLCGTVLGSVGMALHHKLCHTLGGSLNLPHAQTHTIVLPHALAYNRQAAPEAMKRIARALGSDDAATGIYELAKRCGAPLGLKDIGMAAEDVSKAADIASSNPYWNPRPIERDALLELLQNAFDGVAPSAASA</sequence>
<dbReference type="InterPro" id="IPR001670">
    <property type="entry name" value="ADH_Fe/GldA"/>
</dbReference>
<dbReference type="AlphaFoldDB" id="A0A069PIS3"/>
<name>A0A069PIS3_9BURK</name>
<dbReference type="EC" id="1.3.1.32" evidence="2"/>
<dbReference type="InterPro" id="IPR039697">
    <property type="entry name" value="Alcohol_dehydrogenase_Fe"/>
</dbReference>
<gene>
    <name evidence="10" type="ORF">BG61_24135</name>
</gene>
<evidence type="ECO:0000259" key="9">
    <source>
        <dbReference type="Pfam" id="PF25137"/>
    </source>
</evidence>
<comment type="similarity">
    <text evidence="1">Belongs to the iron-containing alcohol dehydrogenase family.</text>
</comment>
<dbReference type="SUPFAM" id="SSF56796">
    <property type="entry name" value="Dehydroquinate synthase-like"/>
    <property type="match status" value="1"/>
</dbReference>
<dbReference type="GO" id="GO:0004022">
    <property type="term" value="F:alcohol dehydrogenase (NAD+) activity"/>
    <property type="evidence" value="ECO:0007669"/>
    <property type="project" value="TreeGrafter"/>
</dbReference>
<keyword evidence="5" id="KW-0520">NAD</keyword>
<evidence type="ECO:0000256" key="6">
    <source>
        <dbReference type="ARBA" id="ARBA00050679"/>
    </source>
</evidence>
<dbReference type="GO" id="GO:1901168">
    <property type="term" value="P:3-chlorocatechol catabolic process"/>
    <property type="evidence" value="ECO:0007669"/>
    <property type="project" value="UniProtKB-ARBA"/>
</dbReference>
<keyword evidence="4" id="KW-0560">Oxidoreductase</keyword>
<proteinExistence type="inferred from homology"/>
<accession>A0A069PIS3</accession>
<feature type="domain" description="Alcohol dehydrogenase iron-type/glycerol dehydrogenase GldA" evidence="8">
    <location>
        <begin position="13"/>
        <end position="154"/>
    </location>
</feature>
<evidence type="ECO:0000256" key="2">
    <source>
        <dbReference type="ARBA" id="ARBA00012005"/>
    </source>
</evidence>
<evidence type="ECO:0000259" key="8">
    <source>
        <dbReference type="Pfam" id="PF00465"/>
    </source>
</evidence>
<keyword evidence="3" id="KW-0058">Aromatic hydrocarbons catabolism</keyword>
<comment type="caution">
    <text evidence="10">The sequence shown here is derived from an EMBL/GenBank/DDBJ whole genome shotgun (WGS) entry which is preliminary data.</text>
</comment>
<dbReference type="InterPro" id="IPR034786">
    <property type="entry name" value="MAR"/>
</dbReference>
<evidence type="ECO:0000256" key="7">
    <source>
        <dbReference type="ARBA" id="ARBA00051531"/>
    </source>
</evidence>
<dbReference type="PANTHER" id="PTHR11496">
    <property type="entry name" value="ALCOHOL DEHYDROGENASE"/>
    <property type="match status" value="1"/>
</dbReference>
<organism evidence="10 11">
    <name type="scientific">Caballeronia glathei</name>
    <dbReference type="NCBI Taxonomy" id="60547"/>
    <lineage>
        <taxon>Bacteria</taxon>
        <taxon>Pseudomonadati</taxon>
        <taxon>Pseudomonadota</taxon>
        <taxon>Betaproteobacteria</taxon>
        <taxon>Burkholderiales</taxon>
        <taxon>Burkholderiaceae</taxon>
        <taxon>Caballeronia</taxon>
    </lineage>
</organism>
<evidence type="ECO:0000256" key="3">
    <source>
        <dbReference type="ARBA" id="ARBA00022797"/>
    </source>
</evidence>
<dbReference type="CDD" id="cd08177">
    <property type="entry name" value="MAR"/>
    <property type="match status" value="1"/>
</dbReference>
<dbReference type="Gene3D" id="3.40.50.1970">
    <property type="match status" value="1"/>
</dbReference>
<dbReference type="RefSeq" id="WP_035942002.1">
    <property type="nucleotide sequence ID" value="NZ_CADFFX010000027.1"/>
</dbReference>
<feature type="domain" description="Fe-containing alcohol dehydrogenase-like C-terminal" evidence="9">
    <location>
        <begin position="167"/>
        <end position="348"/>
    </location>
</feature>
<dbReference type="PANTHER" id="PTHR11496:SF102">
    <property type="entry name" value="ALCOHOL DEHYDROGENASE 4"/>
    <property type="match status" value="1"/>
</dbReference>
<reference evidence="10 11" key="1">
    <citation type="submission" date="2014-03" db="EMBL/GenBank/DDBJ databases">
        <title>Draft Genome Sequences of Four Burkholderia Strains.</title>
        <authorList>
            <person name="Liu X.Y."/>
            <person name="Li C.X."/>
            <person name="Xu J.H."/>
        </authorList>
    </citation>
    <scope>NUCLEOTIDE SEQUENCE [LARGE SCALE GENOMIC DNA]</scope>
    <source>
        <strain evidence="10 11">DSM 50014</strain>
    </source>
</reference>